<sequence length="39" mass="4413">MAKGWLVSADMGRFSRSNIFWHHLDRTTGAFGNTKPTAF</sequence>
<proteinExistence type="predicted"/>
<protein>
    <submittedName>
        <fullName evidence="1">Uncharacterized protein</fullName>
    </submittedName>
</protein>
<dbReference type="EMBL" id="UINC01001746">
    <property type="protein sequence ID" value="SUZ87931.1"/>
    <property type="molecule type" value="Genomic_DNA"/>
</dbReference>
<gene>
    <name evidence="1" type="ORF">METZ01_LOCUS40785</name>
</gene>
<accession>A0A381R899</accession>
<dbReference type="AlphaFoldDB" id="A0A381R899"/>
<feature type="non-terminal residue" evidence="1">
    <location>
        <position position="39"/>
    </location>
</feature>
<organism evidence="1">
    <name type="scientific">marine metagenome</name>
    <dbReference type="NCBI Taxonomy" id="408172"/>
    <lineage>
        <taxon>unclassified sequences</taxon>
        <taxon>metagenomes</taxon>
        <taxon>ecological metagenomes</taxon>
    </lineage>
</organism>
<reference evidence="1" key="1">
    <citation type="submission" date="2018-05" db="EMBL/GenBank/DDBJ databases">
        <authorList>
            <person name="Lanie J.A."/>
            <person name="Ng W.-L."/>
            <person name="Kazmierczak K.M."/>
            <person name="Andrzejewski T.M."/>
            <person name="Davidsen T.M."/>
            <person name="Wayne K.J."/>
            <person name="Tettelin H."/>
            <person name="Glass J.I."/>
            <person name="Rusch D."/>
            <person name="Podicherti R."/>
            <person name="Tsui H.-C.T."/>
            <person name="Winkler M.E."/>
        </authorList>
    </citation>
    <scope>NUCLEOTIDE SEQUENCE</scope>
</reference>
<name>A0A381R899_9ZZZZ</name>
<evidence type="ECO:0000313" key="1">
    <source>
        <dbReference type="EMBL" id="SUZ87931.1"/>
    </source>
</evidence>